<keyword evidence="3" id="KW-0732">Signal</keyword>
<dbReference type="PANTHER" id="PTHR30483">
    <property type="entry name" value="LEUCINE-SPECIFIC-BINDING PROTEIN"/>
    <property type="match status" value="1"/>
</dbReference>
<evidence type="ECO:0000259" key="5">
    <source>
        <dbReference type="Pfam" id="PF13458"/>
    </source>
</evidence>
<dbReference type="InterPro" id="IPR051010">
    <property type="entry name" value="BCAA_transport"/>
</dbReference>
<name>A0ABX7S6N3_9BACT</name>
<organism evidence="6 7">
    <name type="scientific">Thermosipho ferrireducens</name>
    <dbReference type="NCBI Taxonomy" id="2571116"/>
    <lineage>
        <taxon>Bacteria</taxon>
        <taxon>Thermotogati</taxon>
        <taxon>Thermotogota</taxon>
        <taxon>Thermotogae</taxon>
        <taxon>Thermotogales</taxon>
        <taxon>Fervidobacteriaceae</taxon>
        <taxon>Thermosipho</taxon>
    </lineage>
</organism>
<dbReference type="Gene3D" id="3.40.50.2300">
    <property type="match status" value="2"/>
</dbReference>
<dbReference type="Proteomes" id="UP000671862">
    <property type="component" value="Chromosome"/>
</dbReference>
<dbReference type="PANTHER" id="PTHR30483:SF6">
    <property type="entry name" value="PERIPLASMIC BINDING PROTEIN OF ABC TRANSPORTER FOR NATURAL AMINO ACIDS"/>
    <property type="match status" value="1"/>
</dbReference>
<dbReference type="InterPro" id="IPR028081">
    <property type="entry name" value="Leu-bd"/>
</dbReference>
<evidence type="ECO:0000256" key="2">
    <source>
        <dbReference type="ARBA" id="ARBA00022448"/>
    </source>
</evidence>
<accession>A0ABX7S6N3</accession>
<keyword evidence="2" id="KW-0813">Transport</keyword>
<dbReference type="RefSeq" id="WP_207566967.1">
    <property type="nucleotide sequence ID" value="NZ_CP071446.1"/>
</dbReference>
<keyword evidence="7" id="KW-1185">Reference proteome</keyword>
<keyword evidence="4" id="KW-0029">Amino-acid transport</keyword>
<evidence type="ECO:0000256" key="3">
    <source>
        <dbReference type="ARBA" id="ARBA00022729"/>
    </source>
</evidence>
<dbReference type="EMBL" id="CP071446">
    <property type="protein sequence ID" value="QTA38248.1"/>
    <property type="molecule type" value="Genomic_DNA"/>
</dbReference>
<dbReference type="CDD" id="cd06347">
    <property type="entry name" value="PBP1_ABC_LivK_ligand_binding-like"/>
    <property type="match status" value="1"/>
</dbReference>
<evidence type="ECO:0000313" key="6">
    <source>
        <dbReference type="EMBL" id="QTA38248.1"/>
    </source>
</evidence>
<comment type="similarity">
    <text evidence="1">Belongs to the leucine-binding protein family.</text>
</comment>
<evidence type="ECO:0000256" key="4">
    <source>
        <dbReference type="ARBA" id="ARBA00022970"/>
    </source>
</evidence>
<protein>
    <submittedName>
        <fullName evidence="6">ABC transporter substrate-binding protein</fullName>
    </submittedName>
</protein>
<reference evidence="6 7" key="1">
    <citation type="submission" date="2021-03" db="EMBL/GenBank/DDBJ databases">
        <title>Thermosipho ferrireducens sp.nov., an anaerobic thermophilic iron-reducing bacterium isolated from a deep-sea hydrothermal sulfide deposits.</title>
        <authorList>
            <person name="Zeng X."/>
            <person name="Chen Y."/>
            <person name="Shao Z."/>
        </authorList>
    </citation>
    <scope>NUCLEOTIDE SEQUENCE [LARGE SCALE GENOMIC DNA]</scope>
    <source>
        <strain evidence="6 7">JL129W03</strain>
    </source>
</reference>
<dbReference type="Pfam" id="PF13458">
    <property type="entry name" value="Peripla_BP_6"/>
    <property type="match status" value="1"/>
</dbReference>
<feature type="domain" description="Leucine-binding protein" evidence="5">
    <location>
        <begin position="21"/>
        <end position="344"/>
    </location>
</feature>
<proteinExistence type="inferred from homology"/>
<gene>
    <name evidence="6" type="ORF">JYK00_01530</name>
</gene>
<dbReference type="SUPFAM" id="SSF53822">
    <property type="entry name" value="Periplasmic binding protein-like I"/>
    <property type="match status" value="1"/>
</dbReference>
<sequence length="372" mass="39870">MKKVVVALLVLIISLLTFGVIKIGVVLPMTGGISAFGELVWEGVQLAHEEMPKVLGEDVTLVLVDNRSEKIEAANAVSRAIDKEGVVAIIGQVASSHSLAGGQIAETKGVPMLSPSSTNPLVTQGKKFVSRVCFIDPFQGGALAVFASDLLGVKKVAVFVDIEQDYSVGLTNFFIDRFKKSGGQVKKIYYKTGDQEFSAQITQALAFGADAILVTGYYPEIALVAQQAKMLGFTGYFLAGDGADAPELVQIGGEAVEGLFFTTHFHPDANVTERSKRFVNEFVRKYKKKPSALAALGYDAYMILMEAISRVGKADPKLIAEAVRSIKNFEGATGIITIDENGNALKSVIVDVVKNGEFAFQTVIQPDQILGK</sequence>
<dbReference type="PRINTS" id="PR00337">
    <property type="entry name" value="LEUILEVALBP"/>
</dbReference>
<evidence type="ECO:0000313" key="7">
    <source>
        <dbReference type="Proteomes" id="UP000671862"/>
    </source>
</evidence>
<dbReference type="InterPro" id="IPR028082">
    <property type="entry name" value="Peripla_BP_I"/>
</dbReference>
<evidence type="ECO:0000256" key="1">
    <source>
        <dbReference type="ARBA" id="ARBA00010062"/>
    </source>
</evidence>
<dbReference type="InterPro" id="IPR000709">
    <property type="entry name" value="Leu_Ile_Val-bd"/>
</dbReference>